<dbReference type="Gene3D" id="3.40.50.720">
    <property type="entry name" value="NAD(P)-binding Rossmann-like Domain"/>
    <property type="match status" value="1"/>
</dbReference>
<dbReference type="PRINTS" id="PR00081">
    <property type="entry name" value="GDHRDH"/>
</dbReference>
<dbReference type="SUPFAM" id="SSF51735">
    <property type="entry name" value="NAD(P)-binding Rossmann-fold domains"/>
    <property type="match status" value="1"/>
</dbReference>
<dbReference type="RefSeq" id="WP_100161440.1">
    <property type="nucleotide sequence ID" value="NZ_PGTB01000007.1"/>
</dbReference>
<dbReference type="CDD" id="cd05233">
    <property type="entry name" value="SDR_c"/>
    <property type="match status" value="1"/>
</dbReference>
<dbReference type="PRINTS" id="PR00080">
    <property type="entry name" value="SDRFAMILY"/>
</dbReference>
<dbReference type="AlphaFoldDB" id="A0A2M8J566"/>
<accession>A0A2M8J566</accession>
<protein>
    <submittedName>
        <fullName evidence="3">Beta-ketoacyl-ACP reductase</fullName>
    </submittedName>
</protein>
<dbReference type="OrthoDB" id="9803333at2"/>
<dbReference type="EMBL" id="PGTB01000007">
    <property type="protein sequence ID" value="PJE37924.1"/>
    <property type="molecule type" value="Genomic_DNA"/>
</dbReference>
<dbReference type="InterPro" id="IPR036291">
    <property type="entry name" value="NAD(P)-bd_dom_sf"/>
</dbReference>
<dbReference type="InterPro" id="IPR002347">
    <property type="entry name" value="SDR_fam"/>
</dbReference>
<evidence type="ECO:0000313" key="4">
    <source>
        <dbReference type="Proteomes" id="UP000231553"/>
    </source>
</evidence>
<dbReference type="Pfam" id="PF13561">
    <property type="entry name" value="adh_short_C2"/>
    <property type="match status" value="1"/>
</dbReference>
<feature type="region of interest" description="Disordered" evidence="2">
    <location>
        <begin position="238"/>
        <end position="265"/>
    </location>
</feature>
<dbReference type="PANTHER" id="PTHR42760">
    <property type="entry name" value="SHORT-CHAIN DEHYDROGENASES/REDUCTASES FAMILY MEMBER"/>
    <property type="match status" value="1"/>
</dbReference>
<comment type="similarity">
    <text evidence="1">Belongs to the short-chain dehydrogenases/reductases (SDR) family.</text>
</comment>
<dbReference type="PROSITE" id="PS00061">
    <property type="entry name" value="ADH_SHORT"/>
    <property type="match status" value="1"/>
</dbReference>
<keyword evidence="4" id="KW-1185">Reference proteome</keyword>
<gene>
    <name evidence="3" type="ORF">CVM52_04680</name>
</gene>
<proteinExistence type="inferred from homology"/>
<sequence>MYRTIVVGSSGEIGLAVMRAAIARGDQAFGLDLSPTDIPGSAGTGQIDLRNDSSVQAGFAAAVKQLGGVDVVVNAAGLMARGSLLETSVAEFLRTIDTNLGGAFRLTQAAARIMQPQGGGAIIHISSIHALRGAPNRVAYAASKGGLSAFIHAVASELGPAGITINAVAPGPTGRGMGSAPQDRARALERTPLQRAADAEEVASAVLFLTSQAGRFITGHVLPIDGGASSTFFSASQHAGLDKMRPDSEGPGQAHNISVMEETNQ</sequence>
<evidence type="ECO:0000313" key="3">
    <source>
        <dbReference type="EMBL" id="PJE37924.1"/>
    </source>
</evidence>
<evidence type="ECO:0000256" key="2">
    <source>
        <dbReference type="SAM" id="MobiDB-lite"/>
    </source>
</evidence>
<organism evidence="3 4">
    <name type="scientific">Pseudooceanicola lipolyticus</name>
    <dbReference type="NCBI Taxonomy" id="2029104"/>
    <lineage>
        <taxon>Bacteria</taxon>
        <taxon>Pseudomonadati</taxon>
        <taxon>Pseudomonadota</taxon>
        <taxon>Alphaproteobacteria</taxon>
        <taxon>Rhodobacterales</taxon>
        <taxon>Paracoccaceae</taxon>
        <taxon>Pseudooceanicola</taxon>
    </lineage>
</organism>
<name>A0A2M8J566_9RHOB</name>
<comment type="caution">
    <text evidence="3">The sequence shown here is derived from an EMBL/GenBank/DDBJ whole genome shotgun (WGS) entry which is preliminary data.</text>
</comment>
<dbReference type="InterPro" id="IPR020904">
    <property type="entry name" value="Sc_DH/Rdtase_CS"/>
</dbReference>
<dbReference type="GO" id="GO:0016616">
    <property type="term" value="F:oxidoreductase activity, acting on the CH-OH group of donors, NAD or NADP as acceptor"/>
    <property type="evidence" value="ECO:0007669"/>
    <property type="project" value="TreeGrafter"/>
</dbReference>
<evidence type="ECO:0000256" key="1">
    <source>
        <dbReference type="ARBA" id="ARBA00006484"/>
    </source>
</evidence>
<reference evidence="3 4" key="1">
    <citation type="journal article" date="2018" name="Int. J. Syst. Evol. Microbiol.">
        <title>Pseudooceanicola lipolyticus sp. nov., a marine alphaproteobacterium, reclassification of Oceanicola flagellatus as Pseudooceanicola flagellatus comb. nov. and emended description of the genus Pseudooceanicola.</title>
        <authorList>
            <person name="Huang M.-M."/>
            <person name="Guo L.-L."/>
            <person name="Wu Y.-H."/>
            <person name="Lai Q.-L."/>
            <person name="Shao Z.-Z."/>
            <person name="Wang C.-S."/>
            <person name="Wu M."/>
            <person name="Xu X.-W."/>
        </authorList>
    </citation>
    <scope>NUCLEOTIDE SEQUENCE [LARGE SCALE GENOMIC DNA]</scope>
    <source>
        <strain evidence="3 4">157</strain>
    </source>
</reference>
<dbReference type="Proteomes" id="UP000231553">
    <property type="component" value="Unassembled WGS sequence"/>
</dbReference>